<dbReference type="EMBL" id="BAAAWD010000031">
    <property type="protein sequence ID" value="GAA3040987.1"/>
    <property type="molecule type" value="Genomic_DNA"/>
</dbReference>
<proteinExistence type="predicted"/>
<keyword evidence="3" id="KW-1185">Reference proteome</keyword>
<name>A0ABP6LG82_9ACTN</name>
<evidence type="ECO:0000256" key="1">
    <source>
        <dbReference type="SAM" id="MobiDB-lite"/>
    </source>
</evidence>
<gene>
    <name evidence="2" type="ORF">GCM10017559_82050</name>
</gene>
<reference evidence="3" key="1">
    <citation type="journal article" date="2019" name="Int. J. Syst. Evol. Microbiol.">
        <title>The Global Catalogue of Microorganisms (GCM) 10K type strain sequencing project: providing services to taxonomists for standard genome sequencing and annotation.</title>
        <authorList>
            <consortium name="The Broad Institute Genomics Platform"/>
            <consortium name="The Broad Institute Genome Sequencing Center for Infectious Disease"/>
            <person name="Wu L."/>
            <person name="Ma J."/>
        </authorList>
    </citation>
    <scope>NUCLEOTIDE SEQUENCE [LARGE SCALE GENOMIC DNA]</scope>
    <source>
        <strain evidence="3">JCM 3106</strain>
    </source>
</reference>
<evidence type="ECO:0000313" key="2">
    <source>
        <dbReference type="EMBL" id="GAA3040987.1"/>
    </source>
</evidence>
<evidence type="ECO:0000313" key="3">
    <source>
        <dbReference type="Proteomes" id="UP001499930"/>
    </source>
</evidence>
<organism evidence="2 3">
    <name type="scientific">Streptosporangium longisporum</name>
    <dbReference type="NCBI Taxonomy" id="46187"/>
    <lineage>
        <taxon>Bacteria</taxon>
        <taxon>Bacillati</taxon>
        <taxon>Actinomycetota</taxon>
        <taxon>Actinomycetes</taxon>
        <taxon>Streptosporangiales</taxon>
        <taxon>Streptosporangiaceae</taxon>
        <taxon>Streptosporangium</taxon>
    </lineage>
</organism>
<accession>A0ABP6LG82</accession>
<comment type="caution">
    <text evidence="2">The sequence shown here is derived from an EMBL/GenBank/DDBJ whole genome shotgun (WGS) entry which is preliminary data.</text>
</comment>
<protein>
    <submittedName>
        <fullName evidence="2">Uncharacterized protein</fullName>
    </submittedName>
</protein>
<feature type="region of interest" description="Disordered" evidence="1">
    <location>
        <begin position="1"/>
        <end position="31"/>
    </location>
</feature>
<sequence>MCGEPRPGAGGAAGTPAGVAHPGVHRRSATPEMTEMTETFKSFKTFEMFEQGERPWVQAGDG</sequence>
<dbReference type="Proteomes" id="UP001499930">
    <property type="component" value="Unassembled WGS sequence"/>
</dbReference>